<evidence type="ECO:0000256" key="1">
    <source>
        <dbReference type="ARBA" id="ARBA00022729"/>
    </source>
</evidence>
<dbReference type="Pfam" id="PF13505">
    <property type="entry name" value="OMP_b-brl"/>
    <property type="match status" value="1"/>
</dbReference>
<protein>
    <submittedName>
        <fullName evidence="4">Outer membrane beta-barrel protein</fullName>
    </submittedName>
</protein>
<feature type="domain" description="Outer membrane protein beta-barrel" evidence="3">
    <location>
        <begin position="5"/>
        <end position="194"/>
    </location>
</feature>
<dbReference type="RefSeq" id="WP_321392101.1">
    <property type="nucleotide sequence ID" value="NZ_CP139487.1"/>
</dbReference>
<evidence type="ECO:0000256" key="2">
    <source>
        <dbReference type="SAM" id="SignalP"/>
    </source>
</evidence>
<organism evidence="4 5">
    <name type="scientific">Peredibacter starrii</name>
    <dbReference type="NCBI Taxonomy" id="28202"/>
    <lineage>
        <taxon>Bacteria</taxon>
        <taxon>Pseudomonadati</taxon>
        <taxon>Bdellovibrionota</taxon>
        <taxon>Bacteriovoracia</taxon>
        <taxon>Bacteriovoracales</taxon>
        <taxon>Bacteriovoracaceae</taxon>
        <taxon>Peredibacter</taxon>
    </lineage>
</organism>
<dbReference type="EMBL" id="CP139487">
    <property type="protein sequence ID" value="WPU64069.1"/>
    <property type="molecule type" value="Genomic_DNA"/>
</dbReference>
<dbReference type="InterPro" id="IPR027385">
    <property type="entry name" value="Beta-barrel_OMP"/>
</dbReference>
<proteinExistence type="predicted"/>
<reference evidence="4 5" key="1">
    <citation type="submission" date="2023-11" db="EMBL/GenBank/DDBJ databases">
        <title>Peredibacter starrii A3.12.</title>
        <authorList>
            <person name="Mitchell R.J."/>
        </authorList>
    </citation>
    <scope>NUCLEOTIDE SEQUENCE [LARGE SCALE GENOMIC DNA]</scope>
    <source>
        <strain evidence="4 5">A3.12</strain>
    </source>
</reference>
<keyword evidence="1 2" id="KW-0732">Signal</keyword>
<dbReference type="Proteomes" id="UP001324634">
    <property type="component" value="Chromosome"/>
</dbReference>
<gene>
    <name evidence="4" type="ORF">SOO65_15345</name>
</gene>
<name>A0AAX4HLD4_9BACT</name>
<feature type="signal peptide" evidence="2">
    <location>
        <begin position="1"/>
        <end position="18"/>
    </location>
</feature>
<dbReference type="SUPFAM" id="SSF56925">
    <property type="entry name" value="OMPA-like"/>
    <property type="match status" value="1"/>
</dbReference>
<evidence type="ECO:0000313" key="5">
    <source>
        <dbReference type="Proteomes" id="UP001324634"/>
    </source>
</evidence>
<feature type="chain" id="PRO_5043870073" evidence="2">
    <location>
        <begin position="19"/>
        <end position="195"/>
    </location>
</feature>
<evidence type="ECO:0000313" key="4">
    <source>
        <dbReference type="EMBL" id="WPU64069.1"/>
    </source>
</evidence>
<dbReference type="KEGG" id="psti:SOO65_15345"/>
<accession>A0AAX4HLD4</accession>
<dbReference type="AlphaFoldDB" id="A0AAX4HLD4"/>
<sequence>MRSLLLVVGLLCCSSVFAALENKFSLGGGVHANFVETDLDLGDSVNEEVSGTLIFGTKATIKLSDYWGLRTGAFIQEKAAGYEIKASGLKGEIHIKVISAAVPVNLQYQFNDNFAVFGGYSADFKINDYCTVDGDFDTCSLEKEAKSFVSNAILGMSIIPAKLWDIDISYQQGLSEFFYKSKVHTLSFMAFYNFQ</sequence>
<dbReference type="InterPro" id="IPR011250">
    <property type="entry name" value="OMP/PagP_B-barrel"/>
</dbReference>
<evidence type="ECO:0000259" key="3">
    <source>
        <dbReference type="Pfam" id="PF13505"/>
    </source>
</evidence>
<keyword evidence="5" id="KW-1185">Reference proteome</keyword>